<organism evidence="6 7">
    <name type="scientific">Planctobacterium marinum</name>
    <dbReference type="NCBI Taxonomy" id="1631968"/>
    <lineage>
        <taxon>Bacteria</taxon>
        <taxon>Pseudomonadati</taxon>
        <taxon>Pseudomonadota</taxon>
        <taxon>Gammaproteobacteria</taxon>
        <taxon>Alteromonadales</taxon>
        <taxon>Alteromonadaceae</taxon>
        <taxon>Planctobacterium</taxon>
    </lineage>
</organism>
<evidence type="ECO:0000256" key="1">
    <source>
        <dbReference type="ARBA" id="ARBA00004370"/>
    </source>
</evidence>
<feature type="transmembrane region" description="Helical" evidence="5">
    <location>
        <begin position="112"/>
        <end position="131"/>
    </location>
</feature>
<accession>A0AA48HDK4</accession>
<name>A0AA48HDK4_9ALTE</name>
<dbReference type="InterPro" id="IPR023352">
    <property type="entry name" value="MAPEG-like_dom_sf"/>
</dbReference>
<keyword evidence="7" id="KW-1185">Reference proteome</keyword>
<evidence type="ECO:0000256" key="3">
    <source>
        <dbReference type="ARBA" id="ARBA00022989"/>
    </source>
</evidence>
<dbReference type="KEGG" id="pmaw:MACH26_05540"/>
<keyword evidence="2 5" id="KW-0812">Transmembrane</keyword>
<evidence type="ECO:0000256" key="5">
    <source>
        <dbReference type="SAM" id="Phobius"/>
    </source>
</evidence>
<dbReference type="Gene3D" id="1.20.120.550">
    <property type="entry name" value="Membrane associated eicosanoid/glutathione metabolism-like domain"/>
    <property type="match status" value="1"/>
</dbReference>
<evidence type="ECO:0000313" key="6">
    <source>
        <dbReference type="EMBL" id="BDX05033.1"/>
    </source>
</evidence>
<evidence type="ECO:0000256" key="2">
    <source>
        <dbReference type="ARBA" id="ARBA00022692"/>
    </source>
</evidence>
<dbReference type="InterPro" id="IPR001129">
    <property type="entry name" value="Membr-assoc_MAPEG"/>
</dbReference>
<dbReference type="GO" id="GO:0016020">
    <property type="term" value="C:membrane"/>
    <property type="evidence" value="ECO:0007669"/>
    <property type="project" value="UniProtKB-SubCell"/>
</dbReference>
<dbReference type="AlphaFoldDB" id="A0AA48HDK4"/>
<keyword evidence="3 5" id="KW-1133">Transmembrane helix</keyword>
<gene>
    <name evidence="6" type="ORF">MACH26_05540</name>
</gene>
<dbReference type="RefSeq" id="WP_338290967.1">
    <property type="nucleotide sequence ID" value="NZ_AP027272.1"/>
</dbReference>
<protein>
    <recommendedName>
        <fullName evidence="8">MAPEG family protein</fullName>
    </recommendedName>
</protein>
<feature type="transmembrane region" description="Helical" evidence="5">
    <location>
        <begin position="65"/>
        <end position="91"/>
    </location>
</feature>
<dbReference type="Pfam" id="PF01124">
    <property type="entry name" value="MAPEG"/>
    <property type="match status" value="1"/>
</dbReference>
<comment type="subcellular location">
    <subcellularLocation>
        <location evidence="1">Membrane</location>
    </subcellularLocation>
</comment>
<evidence type="ECO:0008006" key="8">
    <source>
        <dbReference type="Google" id="ProtNLM"/>
    </source>
</evidence>
<reference evidence="6" key="1">
    <citation type="submission" date="2023-01" db="EMBL/GenBank/DDBJ databases">
        <title>Complete genome sequence of Planctobacterium marinum strain Dej080120_11.</title>
        <authorList>
            <person name="Ueki S."/>
            <person name="Maruyama F."/>
        </authorList>
    </citation>
    <scope>NUCLEOTIDE SEQUENCE</scope>
    <source>
        <strain evidence="6">Dej080120_11</strain>
    </source>
</reference>
<dbReference type="EMBL" id="AP027272">
    <property type="protein sequence ID" value="BDX05033.1"/>
    <property type="molecule type" value="Genomic_DNA"/>
</dbReference>
<evidence type="ECO:0000256" key="4">
    <source>
        <dbReference type="ARBA" id="ARBA00023136"/>
    </source>
</evidence>
<evidence type="ECO:0000313" key="7">
    <source>
        <dbReference type="Proteomes" id="UP001333710"/>
    </source>
</evidence>
<dbReference type="Proteomes" id="UP001333710">
    <property type="component" value="Chromosome"/>
</dbReference>
<dbReference type="SUPFAM" id="SSF161084">
    <property type="entry name" value="MAPEG domain-like"/>
    <property type="match status" value="1"/>
</dbReference>
<proteinExistence type="predicted"/>
<keyword evidence="4 5" id="KW-0472">Membrane</keyword>
<sequence>MLLAMFAMVLLTLVVGVITLSSRFKSVRAGDVKARYYKLMQGQELPEYVAKTGRNFNNQFEVPTLFYAAAILHIVLQLEQGVGLYLAWTFVALRYLHALIHLSYNHVLHRMLSFFAAFFVVVAMWINLVVATL</sequence>